<dbReference type="EMBL" id="CP008889">
    <property type="protein sequence ID" value="AIF41730.1"/>
    <property type="molecule type" value="Genomic_DNA"/>
</dbReference>
<accession>A0A075JIV5</accession>
<evidence type="ECO:0000256" key="2">
    <source>
        <dbReference type="ARBA" id="ARBA00009399"/>
    </source>
</evidence>
<dbReference type="eggNOG" id="COG2246">
    <property type="taxonomic scope" value="Bacteria"/>
</dbReference>
<dbReference type="GO" id="GO:0005886">
    <property type="term" value="C:plasma membrane"/>
    <property type="evidence" value="ECO:0007669"/>
    <property type="project" value="TreeGrafter"/>
</dbReference>
<feature type="transmembrane region" description="Helical" evidence="7">
    <location>
        <begin position="77"/>
        <end position="98"/>
    </location>
</feature>
<evidence type="ECO:0000256" key="6">
    <source>
        <dbReference type="SAM" id="MobiDB-lite"/>
    </source>
</evidence>
<evidence type="ECO:0000313" key="9">
    <source>
        <dbReference type="Proteomes" id="UP000027986"/>
    </source>
</evidence>
<dbReference type="PANTHER" id="PTHR38459">
    <property type="entry name" value="PROPHAGE BACTOPRENOL-LINKED GLUCOSE TRANSLOCASE HOMOLOG"/>
    <property type="match status" value="1"/>
</dbReference>
<evidence type="ECO:0000256" key="4">
    <source>
        <dbReference type="ARBA" id="ARBA00022989"/>
    </source>
</evidence>
<feature type="transmembrane region" description="Helical" evidence="7">
    <location>
        <begin position="110"/>
        <end position="135"/>
    </location>
</feature>
<dbReference type="GO" id="GO:0000271">
    <property type="term" value="P:polysaccharide biosynthetic process"/>
    <property type="evidence" value="ECO:0007669"/>
    <property type="project" value="InterPro"/>
</dbReference>
<sequence>MTSRTAAARPDETPAAGASSLGADSSGHQATTASSPLAAFWRELSTFGIIGVLNIFIDMGLYNWLRAGPLDGKVTTAKIISGAVATVFAWVGNRYWTFRHRENRPLHHEVVLFFAVNGVALAATSAWVAFAHYVLGARGALWENVHALIGIGIGTILRFVAYRTIVFGAAAEDPKA</sequence>
<feature type="compositionally biased region" description="Low complexity" evidence="6">
    <location>
        <begin position="15"/>
        <end position="27"/>
    </location>
</feature>
<dbReference type="KEGG" id="dni:HX89_13235"/>
<reference evidence="8 9" key="1">
    <citation type="submission" date="2014-07" db="EMBL/GenBank/DDBJ databases">
        <title>Genome Sequencing of Dermacoccus nishinomiyaensis.</title>
        <authorList>
            <person name="Hong K.W."/>
            <person name="Chan K.G."/>
        </authorList>
    </citation>
    <scope>NUCLEOTIDE SEQUENCE [LARGE SCALE GENOMIC DNA]</scope>
    <source>
        <strain evidence="8 9">M25</strain>
    </source>
</reference>
<dbReference type="OrthoDB" id="9807815at2"/>
<protein>
    <submittedName>
        <fullName evidence="8">Membrane protein</fullName>
    </submittedName>
</protein>
<keyword evidence="9" id="KW-1185">Reference proteome</keyword>
<name>A0A075JIV5_9MICO</name>
<keyword evidence="4 7" id="KW-1133">Transmembrane helix</keyword>
<feature type="transmembrane region" description="Helical" evidence="7">
    <location>
        <begin position="44"/>
        <end position="65"/>
    </location>
</feature>
<evidence type="ECO:0000256" key="3">
    <source>
        <dbReference type="ARBA" id="ARBA00022692"/>
    </source>
</evidence>
<organism evidence="8 9">
    <name type="scientific">Dermacoccus nishinomiyaensis</name>
    <dbReference type="NCBI Taxonomy" id="1274"/>
    <lineage>
        <taxon>Bacteria</taxon>
        <taxon>Bacillati</taxon>
        <taxon>Actinomycetota</taxon>
        <taxon>Actinomycetes</taxon>
        <taxon>Micrococcales</taxon>
        <taxon>Dermacoccaceae</taxon>
        <taxon>Dermacoccus</taxon>
    </lineage>
</organism>
<dbReference type="Pfam" id="PF04138">
    <property type="entry name" value="GtrA_DPMS_TM"/>
    <property type="match status" value="1"/>
</dbReference>
<comment type="similarity">
    <text evidence="2">Belongs to the GtrA family.</text>
</comment>
<dbReference type="PANTHER" id="PTHR38459:SF1">
    <property type="entry name" value="PROPHAGE BACTOPRENOL-LINKED GLUCOSE TRANSLOCASE HOMOLOG"/>
    <property type="match status" value="1"/>
</dbReference>
<evidence type="ECO:0000256" key="5">
    <source>
        <dbReference type="ARBA" id="ARBA00023136"/>
    </source>
</evidence>
<proteinExistence type="inferred from homology"/>
<dbReference type="AlphaFoldDB" id="A0A075JIV5"/>
<keyword evidence="3 7" id="KW-0812">Transmembrane</keyword>
<dbReference type="Proteomes" id="UP000027986">
    <property type="component" value="Chromosome"/>
</dbReference>
<feature type="transmembrane region" description="Helical" evidence="7">
    <location>
        <begin position="147"/>
        <end position="171"/>
    </location>
</feature>
<gene>
    <name evidence="8" type="ORF">HX89_13235</name>
</gene>
<keyword evidence="5 7" id="KW-0472">Membrane</keyword>
<evidence type="ECO:0000313" key="8">
    <source>
        <dbReference type="EMBL" id="AIF41730.1"/>
    </source>
</evidence>
<comment type="subcellular location">
    <subcellularLocation>
        <location evidence="1">Membrane</location>
        <topology evidence="1">Multi-pass membrane protein</topology>
    </subcellularLocation>
</comment>
<evidence type="ECO:0000256" key="1">
    <source>
        <dbReference type="ARBA" id="ARBA00004141"/>
    </source>
</evidence>
<dbReference type="GeneID" id="41842010"/>
<dbReference type="RefSeq" id="WP_006943451.1">
    <property type="nucleotide sequence ID" value="NZ_CAKZHM010000189.1"/>
</dbReference>
<evidence type="ECO:0000256" key="7">
    <source>
        <dbReference type="SAM" id="Phobius"/>
    </source>
</evidence>
<dbReference type="InterPro" id="IPR051401">
    <property type="entry name" value="GtrA_CellWall_Glycosyl"/>
</dbReference>
<dbReference type="HOGENOM" id="CLU_083873_0_2_11"/>
<dbReference type="InterPro" id="IPR007267">
    <property type="entry name" value="GtrA_DPMS_TM"/>
</dbReference>
<feature type="region of interest" description="Disordered" evidence="6">
    <location>
        <begin position="1"/>
        <end position="27"/>
    </location>
</feature>